<organism evidence="3 4">
    <name type="scientific">Rhizobium jaguaris</name>
    <dbReference type="NCBI Taxonomy" id="1312183"/>
    <lineage>
        <taxon>Bacteria</taxon>
        <taxon>Pseudomonadati</taxon>
        <taxon>Pseudomonadota</taxon>
        <taxon>Alphaproteobacteria</taxon>
        <taxon>Hyphomicrobiales</taxon>
        <taxon>Rhizobiaceae</taxon>
        <taxon>Rhizobium/Agrobacterium group</taxon>
        <taxon>Rhizobium</taxon>
    </lineage>
</organism>
<evidence type="ECO:0000313" key="4">
    <source>
        <dbReference type="Proteomes" id="UP000282195"/>
    </source>
</evidence>
<keyword evidence="3" id="KW-0614">Plasmid</keyword>
<dbReference type="AlphaFoldDB" id="A0A387FUE6"/>
<dbReference type="OrthoDB" id="8375049at2"/>
<accession>A0A387FUE6</accession>
<dbReference type="EMBL" id="CP032695">
    <property type="protein sequence ID" value="AYG62800.1"/>
    <property type="molecule type" value="Genomic_DNA"/>
</dbReference>
<proteinExistence type="predicted"/>
<evidence type="ECO:0000313" key="3">
    <source>
        <dbReference type="EMBL" id="AYG62800.1"/>
    </source>
</evidence>
<feature type="region of interest" description="Disordered" evidence="1">
    <location>
        <begin position="1"/>
        <end position="28"/>
    </location>
</feature>
<keyword evidence="2" id="KW-1133">Transmembrane helix</keyword>
<feature type="compositionally biased region" description="Basic and acidic residues" evidence="1">
    <location>
        <begin position="14"/>
        <end position="28"/>
    </location>
</feature>
<keyword evidence="2" id="KW-0472">Membrane</keyword>
<evidence type="ECO:0000256" key="2">
    <source>
        <dbReference type="SAM" id="Phobius"/>
    </source>
</evidence>
<protein>
    <submittedName>
        <fullName evidence="3">Uncharacterized protein</fullName>
    </submittedName>
</protein>
<name>A0A387FUE6_9HYPH</name>
<geneLocation type="plasmid" evidence="4">
    <name>prccge525c</name>
</geneLocation>
<feature type="transmembrane region" description="Helical" evidence="2">
    <location>
        <begin position="107"/>
        <end position="124"/>
    </location>
</feature>
<gene>
    <name evidence="3" type="ORF">CCGE525_29155</name>
</gene>
<dbReference type="KEGG" id="rjg:CCGE525_29155"/>
<sequence>MAGDGLPSEGQEDAMVKIRQMEPKDTPSVEADIRTWQALDQAAGGSADIDAPEARYVYSEPGTDDARSADDAHCDRQRREALDAAAGRIAAAVRASRPRDSLTMRDAAMLAIGGLAGFLLRGVLTGR</sequence>
<evidence type="ECO:0000256" key="1">
    <source>
        <dbReference type="SAM" id="MobiDB-lite"/>
    </source>
</evidence>
<keyword evidence="4" id="KW-1185">Reference proteome</keyword>
<reference evidence="3 4" key="1">
    <citation type="submission" date="2018-10" db="EMBL/GenBank/DDBJ databases">
        <title>Rhizobium etli, R. leguminosarum and a new Rhizobium genospecies from Phaseolus dumosus.</title>
        <authorList>
            <person name="Ramirez-Puebla S.T."/>
            <person name="Rogel-Hernandez M.A."/>
            <person name="Guerrero G."/>
            <person name="Ormeno-Orrillo E."/>
            <person name="Martinez-Romero J.C."/>
            <person name="Negrete-Yankelevich S."/>
            <person name="Martinez-Romero E."/>
        </authorList>
    </citation>
    <scope>NUCLEOTIDE SEQUENCE [LARGE SCALE GENOMIC DNA]</scope>
    <source>
        <strain evidence="3 4">CCGE525</strain>
        <plasmid evidence="4">prccge525c</plasmid>
    </source>
</reference>
<keyword evidence="2" id="KW-0812">Transmembrane</keyword>
<dbReference type="Proteomes" id="UP000282195">
    <property type="component" value="Plasmid pRCCGE525c"/>
</dbReference>